<reference evidence="1 2" key="1">
    <citation type="submission" date="2018-08" db="EMBL/GenBank/DDBJ databases">
        <title>A genome reference for cultivated species of the human gut microbiota.</title>
        <authorList>
            <person name="Zou Y."/>
            <person name="Xue W."/>
            <person name="Luo G."/>
        </authorList>
    </citation>
    <scope>NUCLEOTIDE SEQUENCE [LARGE SCALE GENOMIC DNA]</scope>
    <source>
        <strain evidence="1 2">AF04-15</strain>
    </source>
</reference>
<sequence length="102" mass="11316">MVSDNMPLRRTGWENTDCLHIRGEILKDFSAQVQQKPVLRTGFWSAFSHPVRPSGIVAISNDPSAVPTAHYIQQIAAHLTVKAHPARTLGIAGSEKRKSFLR</sequence>
<dbReference type="AlphaFoldDB" id="A0A413FJ80"/>
<dbReference type="EMBL" id="QSBM01000002">
    <property type="protein sequence ID" value="RGX31880.1"/>
    <property type="molecule type" value="Genomic_DNA"/>
</dbReference>
<proteinExistence type="predicted"/>
<name>A0A413FJ80_9FIRM</name>
<evidence type="ECO:0000313" key="1">
    <source>
        <dbReference type="EMBL" id="RGX31880.1"/>
    </source>
</evidence>
<protein>
    <submittedName>
        <fullName evidence="1">Uncharacterized protein</fullName>
    </submittedName>
</protein>
<gene>
    <name evidence="1" type="ORF">DWV29_03515</name>
</gene>
<evidence type="ECO:0000313" key="2">
    <source>
        <dbReference type="Proteomes" id="UP000283880"/>
    </source>
</evidence>
<organism evidence="1 2">
    <name type="scientific">Enterocloster asparagiformis</name>
    <dbReference type="NCBI Taxonomy" id="333367"/>
    <lineage>
        <taxon>Bacteria</taxon>
        <taxon>Bacillati</taxon>
        <taxon>Bacillota</taxon>
        <taxon>Clostridia</taxon>
        <taxon>Lachnospirales</taxon>
        <taxon>Lachnospiraceae</taxon>
        <taxon>Enterocloster</taxon>
    </lineage>
</organism>
<accession>A0A413FJ80</accession>
<dbReference type="Proteomes" id="UP000283880">
    <property type="component" value="Unassembled WGS sequence"/>
</dbReference>
<dbReference type="RefSeq" id="WP_007713356.1">
    <property type="nucleotide sequence ID" value="NZ_JAWYJI010000205.1"/>
</dbReference>
<comment type="caution">
    <text evidence="1">The sequence shown here is derived from an EMBL/GenBank/DDBJ whole genome shotgun (WGS) entry which is preliminary data.</text>
</comment>